<evidence type="ECO:0000259" key="2">
    <source>
        <dbReference type="Pfam" id="PF17251"/>
    </source>
</evidence>
<name>A0A420ADR0_SPHD1</name>
<accession>A0A420ADR0</accession>
<feature type="domain" description="Protochlamydia outer membrane protein" evidence="2">
    <location>
        <begin position="49"/>
        <end position="279"/>
    </location>
</feature>
<sequence>MKKLKYFSVNFYHTYLIILIGIIKVAYPNNLSAQDGLRMRIYQEIETSNFNWNIAGNMFGENPNILSELNFKNLLSSGTGIELSYKPYKFFELSASYAFLMTLSGRGTDIDYQENNRTGQTSSLYFDSENGRQSQLNLSVLYLFFKDTKFNLGAGINVFAYRRKFDMHSTEDSDLTSYYKYRADGFGLKIKKDYEISPIFSLQGNFILNRVYYNSYGNWNLINNFEHPKSFTHLSNGFNIGYSLRISTKIKNQFSIFLIYNYLTEQTSNGVDTLFLKNGSRPTTRLNQTHLSIHGLRLGIILPIFFN</sequence>
<keyword evidence="1" id="KW-0812">Transmembrane</keyword>
<keyword evidence="1" id="KW-0472">Membrane</keyword>
<comment type="caution">
    <text evidence="3">The sequence shown here is derived from an EMBL/GenBank/DDBJ whole genome shotgun (WGS) entry which is preliminary data.</text>
</comment>
<proteinExistence type="predicted"/>
<evidence type="ECO:0000313" key="4">
    <source>
        <dbReference type="Proteomes" id="UP000286246"/>
    </source>
</evidence>
<feature type="transmembrane region" description="Helical" evidence="1">
    <location>
        <begin position="7"/>
        <end position="27"/>
    </location>
</feature>
<dbReference type="AlphaFoldDB" id="A0A420ADR0"/>
<evidence type="ECO:0000256" key="1">
    <source>
        <dbReference type="SAM" id="Phobius"/>
    </source>
</evidence>
<reference evidence="3 4" key="1">
    <citation type="submission" date="2018-09" db="EMBL/GenBank/DDBJ databases">
        <title>Genomic Encyclopedia of Type Strains, Phase III (KMG-III): the genomes of soil and plant-associated and newly described type strains.</title>
        <authorList>
            <person name="Whitman W."/>
        </authorList>
    </citation>
    <scope>NUCLEOTIDE SEQUENCE [LARGE SCALE GENOMIC DNA]</scope>
    <source>
        <strain evidence="3 4">CECT 7938</strain>
    </source>
</reference>
<evidence type="ECO:0000313" key="3">
    <source>
        <dbReference type="EMBL" id="RKE42575.1"/>
    </source>
</evidence>
<dbReference type="InterPro" id="IPR053724">
    <property type="entry name" value="OMP_A26_sf"/>
</dbReference>
<keyword evidence="1" id="KW-1133">Transmembrane helix</keyword>
<dbReference type="RefSeq" id="WP_120262047.1">
    <property type="nucleotide sequence ID" value="NZ_RAPY01000008.1"/>
</dbReference>
<dbReference type="Gene3D" id="2.40.128.90">
    <property type="entry name" value="OMPT-like"/>
    <property type="match status" value="1"/>
</dbReference>
<dbReference type="Proteomes" id="UP000286246">
    <property type="component" value="Unassembled WGS sequence"/>
</dbReference>
<organism evidence="3 4">
    <name type="scientific">Sphingobacterium detergens</name>
    <dbReference type="NCBI Taxonomy" id="1145106"/>
    <lineage>
        <taxon>Bacteria</taxon>
        <taxon>Pseudomonadati</taxon>
        <taxon>Bacteroidota</taxon>
        <taxon>Sphingobacteriia</taxon>
        <taxon>Sphingobacteriales</taxon>
        <taxon>Sphingobacteriaceae</taxon>
        <taxon>Sphingobacterium</taxon>
    </lineage>
</organism>
<dbReference type="EMBL" id="RAPY01000008">
    <property type="protein sequence ID" value="RKE42575.1"/>
    <property type="molecule type" value="Genomic_DNA"/>
</dbReference>
<gene>
    <name evidence="3" type="ORF">DFQ12_5489</name>
</gene>
<dbReference type="InterPro" id="IPR035163">
    <property type="entry name" value="Pom"/>
</dbReference>
<protein>
    <recommendedName>
        <fullName evidence="2">Protochlamydia outer membrane protein domain-containing protein</fullName>
    </recommendedName>
</protein>
<dbReference type="Pfam" id="PF17251">
    <property type="entry name" value="Pom"/>
    <property type="match status" value="1"/>
</dbReference>
<dbReference type="OrthoDB" id="5566985at2"/>
<keyword evidence="4" id="KW-1185">Reference proteome</keyword>